<dbReference type="PROSITE" id="PS51257">
    <property type="entry name" value="PROKAR_LIPOPROTEIN"/>
    <property type="match status" value="1"/>
</dbReference>
<dbReference type="eggNOG" id="ENOG5030MWC">
    <property type="taxonomic scope" value="Bacteria"/>
</dbReference>
<evidence type="ECO:0000313" key="1">
    <source>
        <dbReference type="EMBL" id="EZH75109.1"/>
    </source>
</evidence>
<proteinExistence type="predicted"/>
<dbReference type="RefSeq" id="WP_131248783.1">
    <property type="nucleotide sequence ID" value="NZ_AQRA01000002.1"/>
</dbReference>
<comment type="caution">
    <text evidence="1">The sequence shown here is derived from an EMBL/GenBank/DDBJ whole genome shotgun (WGS) entry which is preliminary data.</text>
</comment>
<evidence type="ECO:0000313" key="2">
    <source>
        <dbReference type="Proteomes" id="UP000023541"/>
    </source>
</evidence>
<sequence length="265" mass="30379">MKNLIPTRITLIEYISLLAFATFSCESVNNETLQENKDEELVIFTFSNGNTLQLIESEEEGDPVILAIESGSNKNIELIDFDSNSILDIYLKLTPDDSPLPKIIADISEDNDHLHHRSVVKDFDAALKFSVKKIPETLKIKNNTKADFCDDIPDSYNYCYNRKKSKVSNITSSSRCKIMKNYTSVFKESYNEGKYMEVRHRYKTASGGWATHVKGKYKVYPGKWKRLSIPGKMKRYRRAARSGVNATTGLGTEYVYWKGYTDFRN</sequence>
<dbReference type="AlphaFoldDB" id="A0A023BYU8"/>
<dbReference type="OrthoDB" id="1159405at2"/>
<protein>
    <recommendedName>
        <fullName evidence="3">Lipoprotein</fullName>
    </recommendedName>
</protein>
<evidence type="ECO:0008006" key="3">
    <source>
        <dbReference type="Google" id="ProtNLM"/>
    </source>
</evidence>
<gene>
    <name evidence="1" type="ORF">ATO12_10315</name>
</gene>
<organism evidence="1 2">
    <name type="scientific">Aquimarina atlantica</name>
    <dbReference type="NCBI Taxonomy" id="1317122"/>
    <lineage>
        <taxon>Bacteria</taxon>
        <taxon>Pseudomonadati</taxon>
        <taxon>Bacteroidota</taxon>
        <taxon>Flavobacteriia</taxon>
        <taxon>Flavobacteriales</taxon>
        <taxon>Flavobacteriaceae</taxon>
        <taxon>Aquimarina</taxon>
    </lineage>
</organism>
<name>A0A023BYU8_9FLAO</name>
<accession>A0A023BYU8</accession>
<dbReference type="STRING" id="1317122.ATO12_10315"/>
<dbReference type="EMBL" id="AQRA01000002">
    <property type="protein sequence ID" value="EZH75109.1"/>
    <property type="molecule type" value="Genomic_DNA"/>
</dbReference>
<dbReference type="Proteomes" id="UP000023541">
    <property type="component" value="Unassembled WGS sequence"/>
</dbReference>
<reference evidence="1 2" key="1">
    <citation type="submission" date="2014-04" db="EMBL/GenBank/DDBJ databases">
        <title>Aquimarina sp. 22II-S11-z7 Genome Sequencing.</title>
        <authorList>
            <person name="Lai Q."/>
        </authorList>
    </citation>
    <scope>NUCLEOTIDE SEQUENCE [LARGE SCALE GENOMIC DNA]</scope>
    <source>
        <strain evidence="1 2">22II-S11-z7</strain>
    </source>
</reference>
<keyword evidence="2" id="KW-1185">Reference proteome</keyword>